<keyword evidence="10" id="KW-0574">Periplasm</keyword>
<evidence type="ECO:0000313" key="17">
    <source>
        <dbReference type="Proteomes" id="UP000193100"/>
    </source>
</evidence>
<keyword evidence="8 16" id="KW-0808">Transferase</keyword>
<dbReference type="CDD" id="cd14442">
    <property type="entry name" value="AlgJ_like"/>
    <property type="match status" value="1"/>
</dbReference>
<keyword evidence="7" id="KW-0997">Cell inner membrane</keyword>
<organism evidence="16 17">
    <name type="scientific">Marinobacter salarius</name>
    <dbReference type="NCBI Taxonomy" id="1420917"/>
    <lineage>
        <taxon>Bacteria</taxon>
        <taxon>Pseudomonadati</taxon>
        <taxon>Pseudomonadota</taxon>
        <taxon>Gammaproteobacteria</taxon>
        <taxon>Pseudomonadales</taxon>
        <taxon>Marinobacteraceae</taxon>
        <taxon>Marinobacter</taxon>
    </lineage>
</organism>
<evidence type="ECO:0000256" key="9">
    <source>
        <dbReference type="ARBA" id="ARBA00022729"/>
    </source>
</evidence>
<gene>
    <name evidence="16" type="primary">algJ</name>
    <name evidence="16" type="ORF">MARSALSMR5_03837</name>
</gene>
<keyword evidence="9" id="KW-0732">Signal</keyword>
<proteinExistence type="inferred from homology"/>
<keyword evidence="13 16" id="KW-0012">Acyltransferase</keyword>
<protein>
    <recommendedName>
        <fullName evidence="5">Probable alginate O-acetylase AlgJ</fullName>
    </recommendedName>
    <alternativeName>
        <fullName evidence="14">Alginate biosynthesis protein AlgJ</fullName>
    </alternativeName>
</protein>
<evidence type="ECO:0000256" key="6">
    <source>
        <dbReference type="ARBA" id="ARBA00022475"/>
    </source>
</evidence>
<keyword evidence="12" id="KW-0472">Membrane</keyword>
<evidence type="ECO:0000256" key="13">
    <source>
        <dbReference type="ARBA" id="ARBA00023315"/>
    </source>
</evidence>
<dbReference type="GO" id="GO:0042121">
    <property type="term" value="P:alginic acid biosynthetic process"/>
    <property type="evidence" value="ECO:0007669"/>
    <property type="project" value="UniProtKB-UniPathway"/>
</dbReference>
<dbReference type="Proteomes" id="UP000193100">
    <property type="component" value="Chromosome"/>
</dbReference>
<evidence type="ECO:0000256" key="5">
    <source>
        <dbReference type="ARBA" id="ARBA00016086"/>
    </source>
</evidence>
<evidence type="ECO:0000256" key="1">
    <source>
        <dbReference type="ARBA" id="ARBA00004418"/>
    </source>
</evidence>
<dbReference type="GO" id="GO:0016746">
    <property type="term" value="F:acyltransferase activity"/>
    <property type="evidence" value="ECO:0007669"/>
    <property type="project" value="UniProtKB-KW"/>
</dbReference>
<dbReference type="RefSeq" id="WP_085681792.1">
    <property type="nucleotide sequence ID" value="NZ_CP020931.1"/>
</dbReference>
<accession>A0A1W6KEN7</accession>
<comment type="subcellular location">
    <subcellularLocation>
        <location evidence="2">Cell inner membrane</location>
        <topology evidence="2">Peripheral membrane protein</topology>
        <orientation evidence="2">Periplasmic side</orientation>
    </subcellularLocation>
    <subcellularLocation>
        <location evidence="1">Periplasm</location>
    </subcellularLocation>
</comment>
<evidence type="ECO:0000256" key="3">
    <source>
        <dbReference type="ARBA" id="ARBA00005182"/>
    </source>
</evidence>
<dbReference type="STRING" id="1420917.AU15_13705"/>
<name>A0A1W6KEN7_9GAMM</name>
<feature type="domain" description="AlgX/AlgJ SGNH hydrolase-like" evidence="15">
    <location>
        <begin position="81"/>
        <end position="348"/>
    </location>
</feature>
<evidence type="ECO:0000256" key="2">
    <source>
        <dbReference type="ARBA" id="ARBA00004587"/>
    </source>
</evidence>
<evidence type="ECO:0000256" key="11">
    <source>
        <dbReference type="ARBA" id="ARBA00022841"/>
    </source>
</evidence>
<dbReference type="UniPathway" id="UPA00286"/>
<dbReference type="EMBL" id="CP020931">
    <property type="protein sequence ID" value="ARM85857.1"/>
    <property type="molecule type" value="Genomic_DNA"/>
</dbReference>
<comment type="similarity">
    <text evidence="4">Belongs to the AlgJ family.</text>
</comment>
<reference evidence="16 17" key="1">
    <citation type="submission" date="2017-04" db="EMBL/GenBank/DDBJ databases">
        <title>Genome Sequence of Marinobacter salarius strain SMR5 Isolated from a culture of the Diatom Skeletonema marinoi.</title>
        <authorList>
            <person name="Topel M."/>
            <person name="Pinder M.I.M."/>
            <person name="Johansson O.N."/>
            <person name="Kourtchenko O."/>
            <person name="Godhe A."/>
            <person name="Clarke A.K."/>
        </authorList>
    </citation>
    <scope>NUCLEOTIDE SEQUENCE [LARGE SCALE GENOMIC DNA]</scope>
    <source>
        <strain evidence="16 17">SMR5</strain>
    </source>
</reference>
<dbReference type="Pfam" id="PF16822">
    <property type="entry name" value="ALGX"/>
    <property type="match status" value="1"/>
</dbReference>
<keyword evidence="6" id="KW-1003">Cell membrane</keyword>
<comment type="pathway">
    <text evidence="3">Glycan biosynthesis; alginate biosynthesis.</text>
</comment>
<keyword evidence="11" id="KW-0016">Alginate biosynthesis</keyword>
<sequence>MTKTSARITAVLFIALVLGLGVLSLRPLLGYQAETGLSPVNGELARNLESHYDDQFPAKDLGTNLWAAINYTLFDEGREGVVVGQDEWLFTDEEIYPASRDGEVVDRNLSRVQRVADYLLAEGVPLVVLVVPAKARIHSDMLGSTKPEPTMMSLYDRFQQSLATAGIPAPELKPLLEQATRHGESVFLRTDTHWSPNGANLYAKGAAEFIRDRFNGLSWGEQSFVTSIGQPVQHRGDLLNYIPVEPAFTDFGPAPDQLEPRTTRAQNDGQANASALFGDDATNTVLVGTSYSANEQWDFPGALRKHLGQDLINVAEEGDGPIVPMIEYLNSSDFRDQPPQLVIWEFPERYLAQPLESEQAQAWFRRADNTLTAQADSRSETNP</sequence>
<evidence type="ECO:0000256" key="8">
    <source>
        <dbReference type="ARBA" id="ARBA00022679"/>
    </source>
</evidence>
<dbReference type="GO" id="GO:0042597">
    <property type="term" value="C:periplasmic space"/>
    <property type="evidence" value="ECO:0007669"/>
    <property type="project" value="UniProtKB-SubCell"/>
</dbReference>
<dbReference type="GeneID" id="77257756"/>
<evidence type="ECO:0000256" key="14">
    <source>
        <dbReference type="ARBA" id="ARBA00031031"/>
    </source>
</evidence>
<dbReference type="InterPro" id="IPR031811">
    <property type="entry name" value="ALGX/ALGJ_SGNH-like"/>
</dbReference>
<evidence type="ECO:0000313" key="16">
    <source>
        <dbReference type="EMBL" id="ARM85857.1"/>
    </source>
</evidence>
<evidence type="ECO:0000259" key="15">
    <source>
        <dbReference type="Pfam" id="PF16822"/>
    </source>
</evidence>
<dbReference type="InterPro" id="IPR034657">
    <property type="entry name" value="AlgJ"/>
</dbReference>
<dbReference type="GO" id="GO:0005886">
    <property type="term" value="C:plasma membrane"/>
    <property type="evidence" value="ECO:0007669"/>
    <property type="project" value="UniProtKB-SubCell"/>
</dbReference>
<evidence type="ECO:0000256" key="7">
    <source>
        <dbReference type="ARBA" id="ARBA00022519"/>
    </source>
</evidence>
<dbReference type="AlphaFoldDB" id="A0A1W6KEN7"/>
<evidence type="ECO:0000256" key="12">
    <source>
        <dbReference type="ARBA" id="ARBA00023136"/>
    </source>
</evidence>
<evidence type="ECO:0000256" key="4">
    <source>
        <dbReference type="ARBA" id="ARBA00006038"/>
    </source>
</evidence>
<evidence type="ECO:0000256" key="10">
    <source>
        <dbReference type="ARBA" id="ARBA00022764"/>
    </source>
</evidence>